<dbReference type="SMART" id="SM00448">
    <property type="entry name" value="REC"/>
    <property type="match status" value="1"/>
</dbReference>
<protein>
    <submittedName>
        <fullName evidence="4">Two-component system response regulator</fullName>
    </submittedName>
</protein>
<evidence type="ECO:0000256" key="2">
    <source>
        <dbReference type="PROSITE-ProRule" id="PRU00169"/>
    </source>
</evidence>
<evidence type="ECO:0000256" key="1">
    <source>
        <dbReference type="ARBA" id="ARBA00022553"/>
    </source>
</evidence>
<dbReference type="PANTHER" id="PTHR44591:SF3">
    <property type="entry name" value="RESPONSE REGULATORY DOMAIN-CONTAINING PROTEIN"/>
    <property type="match status" value="1"/>
</dbReference>
<comment type="caution">
    <text evidence="4">The sequence shown here is derived from an EMBL/GenBank/DDBJ whole genome shotgun (WGS) entry which is preliminary data.</text>
</comment>
<dbReference type="GO" id="GO:0000160">
    <property type="term" value="P:phosphorelay signal transduction system"/>
    <property type="evidence" value="ECO:0007669"/>
    <property type="project" value="InterPro"/>
</dbReference>
<accession>A0A2U2BC79</accession>
<dbReference type="Proteomes" id="UP000244956">
    <property type="component" value="Unassembled WGS sequence"/>
</dbReference>
<dbReference type="InterPro" id="IPR001789">
    <property type="entry name" value="Sig_transdc_resp-reg_receiver"/>
</dbReference>
<proteinExistence type="predicted"/>
<gene>
    <name evidence="4" type="ORF">DDZ16_03520</name>
</gene>
<dbReference type="InterPro" id="IPR011006">
    <property type="entry name" value="CheY-like_superfamily"/>
</dbReference>
<reference evidence="4 5" key="1">
    <citation type="submission" date="2018-05" db="EMBL/GenBank/DDBJ databases">
        <title>Marinilabilia rubrum sp. nov., isolated from saltern sediment.</title>
        <authorList>
            <person name="Zhang R."/>
        </authorList>
    </citation>
    <scope>NUCLEOTIDE SEQUENCE [LARGE SCALE GENOMIC DNA]</scope>
    <source>
        <strain evidence="4 5">WTE16</strain>
    </source>
</reference>
<feature type="modified residue" description="4-aspartylphosphate" evidence="2">
    <location>
        <position position="65"/>
    </location>
</feature>
<organism evidence="4 5">
    <name type="scientific">Marinilabilia rubra</name>
    <dbReference type="NCBI Taxonomy" id="2162893"/>
    <lineage>
        <taxon>Bacteria</taxon>
        <taxon>Pseudomonadati</taxon>
        <taxon>Bacteroidota</taxon>
        <taxon>Bacteroidia</taxon>
        <taxon>Marinilabiliales</taxon>
        <taxon>Marinilabiliaceae</taxon>
        <taxon>Marinilabilia</taxon>
    </lineage>
</organism>
<keyword evidence="1 2" id="KW-0597">Phosphoprotein</keyword>
<dbReference type="PANTHER" id="PTHR44591">
    <property type="entry name" value="STRESS RESPONSE REGULATOR PROTEIN 1"/>
    <property type="match status" value="1"/>
</dbReference>
<keyword evidence="5" id="KW-1185">Reference proteome</keyword>
<dbReference type="Pfam" id="PF00072">
    <property type="entry name" value="Response_reg"/>
    <property type="match status" value="1"/>
</dbReference>
<dbReference type="PROSITE" id="PS50110">
    <property type="entry name" value="RESPONSE_REGULATORY"/>
    <property type="match status" value="1"/>
</dbReference>
<evidence type="ECO:0000313" key="5">
    <source>
        <dbReference type="Proteomes" id="UP000244956"/>
    </source>
</evidence>
<name>A0A2U2BC79_9BACT</name>
<evidence type="ECO:0000259" key="3">
    <source>
        <dbReference type="PROSITE" id="PS50110"/>
    </source>
</evidence>
<feature type="domain" description="Response regulatory" evidence="3">
    <location>
        <begin position="16"/>
        <end position="132"/>
    </location>
</feature>
<dbReference type="EMBL" id="QEWP01000002">
    <property type="protein sequence ID" value="PWE00675.1"/>
    <property type="molecule type" value="Genomic_DNA"/>
</dbReference>
<dbReference type="SUPFAM" id="SSF52172">
    <property type="entry name" value="CheY-like"/>
    <property type="match status" value="1"/>
</dbReference>
<dbReference type="Gene3D" id="3.40.50.2300">
    <property type="match status" value="1"/>
</dbReference>
<sequence length="139" mass="15537">MAFNKTHKILTMKESYILIIDDSETNNVLLEALLEDVGYQTKTALSAPDGWLLIHQEKPKLILLDLLMPKVSGFQMLDRLKANKKFADIPVVIVSALNEPDTIETLMKAGADDFFSKPINIKTIISRVQELVPPESSIS</sequence>
<dbReference type="AlphaFoldDB" id="A0A2U2BC79"/>
<dbReference type="InterPro" id="IPR050595">
    <property type="entry name" value="Bact_response_regulator"/>
</dbReference>
<evidence type="ECO:0000313" key="4">
    <source>
        <dbReference type="EMBL" id="PWE00675.1"/>
    </source>
</evidence>